<evidence type="ECO:0008006" key="4">
    <source>
        <dbReference type="Google" id="ProtNLM"/>
    </source>
</evidence>
<sequence>MTSDDKIPLLNESMSEDDKSLLDQSMSEETSQWDRSMSEERKPITVQPRAQEVRIPVGIERGRLNVTNERQNDENRRFTNDQVNQALRNERLTRRLERKRQEGRHHQHVRDEFRRARGSGHRRSRVHLAEPRGPAGKSEHSSTSRNIIHLVVSSLLLLYSQINFAS</sequence>
<comment type="caution">
    <text evidence="2">The sequence shown here is derived from an EMBL/GenBank/DDBJ whole genome shotgun (WGS) entry which is preliminary data.</text>
</comment>
<reference evidence="2 3" key="1">
    <citation type="journal article" date="2024" name="bioRxiv">
        <title>A reference genome for Trichogramma kaykai: A tiny desert-dwelling parasitoid wasp with competing sex-ratio distorters.</title>
        <authorList>
            <person name="Culotta J."/>
            <person name="Lindsey A.R."/>
        </authorList>
    </citation>
    <scope>NUCLEOTIDE SEQUENCE [LARGE SCALE GENOMIC DNA]</scope>
    <source>
        <strain evidence="2 3">KSX58</strain>
    </source>
</reference>
<evidence type="ECO:0000313" key="3">
    <source>
        <dbReference type="Proteomes" id="UP001627154"/>
    </source>
</evidence>
<keyword evidence="3" id="KW-1185">Reference proteome</keyword>
<organism evidence="2 3">
    <name type="scientific">Trichogramma kaykai</name>
    <dbReference type="NCBI Taxonomy" id="54128"/>
    <lineage>
        <taxon>Eukaryota</taxon>
        <taxon>Metazoa</taxon>
        <taxon>Ecdysozoa</taxon>
        <taxon>Arthropoda</taxon>
        <taxon>Hexapoda</taxon>
        <taxon>Insecta</taxon>
        <taxon>Pterygota</taxon>
        <taxon>Neoptera</taxon>
        <taxon>Endopterygota</taxon>
        <taxon>Hymenoptera</taxon>
        <taxon>Apocrita</taxon>
        <taxon>Proctotrupomorpha</taxon>
        <taxon>Chalcidoidea</taxon>
        <taxon>Trichogrammatidae</taxon>
        <taxon>Trichogramma</taxon>
    </lineage>
</organism>
<protein>
    <recommendedName>
        <fullName evidence="4">BZIP domain-containing protein</fullName>
    </recommendedName>
</protein>
<name>A0ABD2VT64_9HYME</name>
<dbReference type="EMBL" id="JBJJXI010000182">
    <property type="protein sequence ID" value="KAL3383730.1"/>
    <property type="molecule type" value="Genomic_DNA"/>
</dbReference>
<feature type="compositionally biased region" description="Polar residues" evidence="1">
    <location>
        <begin position="22"/>
        <end position="35"/>
    </location>
</feature>
<proteinExistence type="predicted"/>
<evidence type="ECO:0000313" key="2">
    <source>
        <dbReference type="EMBL" id="KAL3383730.1"/>
    </source>
</evidence>
<dbReference type="AlphaFoldDB" id="A0ABD2VT64"/>
<evidence type="ECO:0000256" key="1">
    <source>
        <dbReference type="SAM" id="MobiDB-lite"/>
    </source>
</evidence>
<gene>
    <name evidence="2" type="ORF">TKK_020398</name>
</gene>
<feature type="region of interest" description="Disordered" evidence="1">
    <location>
        <begin position="1"/>
        <end position="49"/>
    </location>
</feature>
<accession>A0ABD2VT64</accession>
<feature type="compositionally biased region" description="Basic residues" evidence="1">
    <location>
        <begin position="98"/>
        <end position="108"/>
    </location>
</feature>
<dbReference type="Proteomes" id="UP001627154">
    <property type="component" value="Unassembled WGS sequence"/>
</dbReference>
<feature type="compositionally biased region" description="Basic residues" evidence="1">
    <location>
        <begin position="116"/>
        <end position="126"/>
    </location>
</feature>
<feature type="region of interest" description="Disordered" evidence="1">
    <location>
        <begin position="98"/>
        <end position="143"/>
    </location>
</feature>